<dbReference type="PANTHER" id="PTHR30193">
    <property type="entry name" value="ABC TRANSPORTER PERMEASE PROTEIN"/>
    <property type="match status" value="1"/>
</dbReference>
<evidence type="ECO:0000313" key="10">
    <source>
        <dbReference type="Proteomes" id="UP000266178"/>
    </source>
</evidence>
<feature type="transmembrane region" description="Helical" evidence="7">
    <location>
        <begin position="52"/>
        <end position="77"/>
    </location>
</feature>
<evidence type="ECO:0000256" key="1">
    <source>
        <dbReference type="ARBA" id="ARBA00004651"/>
    </source>
</evidence>
<keyword evidence="6 7" id="KW-0472">Membrane</keyword>
<organism evidence="9 10">
    <name type="scientific">Meiothermus granaticius NBRC 107808</name>
    <dbReference type="NCBI Taxonomy" id="1227551"/>
    <lineage>
        <taxon>Bacteria</taxon>
        <taxon>Thermotogati</taxon>
        <taxon>Deinococcota</taxon>
        <taxon>Deinococci</taxon>
        <taxon>Thermales</taxon>
        <taxon>Thermaceae</taxon>
        <taxon>Meiothermus</taxon>
    </lineage>
</organism>
<evidence type="ECO:0000256" key="5">
    <source>
        <dbReference type="ARBA" id="ARBA00022989"/>
    </source>
</evidence>
<dbReference type="EMBL" id="QWLB01000039">
    <property type="protein sequence ID" value="RIH91536.1"/>
    <property type="molecule type" value="Genomic_DNA"/>
</dbReference>
<sequence length="278" mass="31200">MVTFTVFFVAPVLYAIYLSLFIPQQVNGNLTQVFGGLQNYEWALQDNQFLKSFIHIFFFGIIQIPIMLLLATILALILDQMVDGFLKRFFRTAFYLPYTIPSVISGLLWGYLYSLNLSPLNYIIQQNGGQPINFLASTPMTLFVIGNIVTWTWVGYNMVVLFASLQGVPRELYDAAKVDGATGWNVIRYIKLPLLRPALFLTLLFSIIGTSQIFAEPFALRSIGFVPNDITPNAYLYAVGAQNGNYSYAAALALVLAAVTFIFSSFFLRIIARNSNDQ</sequence>
<feature type="domain" description="ABC transmembrane type-1" evidence="8">
    <location>
        <begin position="53"/>
        <end position="267"/>
    </location>
</feature>
<dbReference type="PROSITE" id="PS50928">
    <property type="entry name" value="ABC_TM1"/>
    <property type="match status" value="1"/>
</dbReference>
<keyword evidence="2 7" id="KW-0813">Transport</keyword>
<dbReference type="AlphaFoldDB" id="A0A399F7A4"/>
<evidence type="ECO:0000259" key="8">
    <source>
        <dbReference type="PROSITE" id="PS50928"/>
    </source>
</evidence>
<dbReference type="Gene3D" id="1.10.3720.10">
    <property type="entry name" value="MetI-like"/>
    <property type="match status" value="1"/>
</dbReference>
<name>A0A399F7A4_9DEIN</name>
<comment type="subcellular location">
    <subcellularLocation>
        <location evidence="1 7">Cell membrane</location>
        <topology evidence="1 7">Multi-pass membrane protein</topology>
    </subcellularLocation>
</comment>
<keyword evidence="4 7" id="KW-0812">Transmembrane</keyword>
<proteinExistence type="inferred from homology"/>
<dbReference type="InterPro" id="IPR035906">
    <property type="entry name" value="MetI-like_sf"/>
</dbReference>
<evidence type="ECO:0000256" key="3">
    <source>
        <dbReference type="ARBA" id="ARBA00022475"/>
    </source>
</evidence>
<gene>
    <name evidence="9" type="primary">lacF_8</name>
    <name evidence="9" type="ORF">Mgrana_02538</name>
</gene>
<comment type="caution">
    <text evidence="9">The sequence shown here is derived from an EMBL/GenBank/DDBJ whole genome shotgun (WGS) entry which is preliminary data.</text>
</comment>
<dbReference type="GO" id="GO:0055085">
    <property type="term" value="P:transmembrane transport"/>
    <property type="evidence" value="ECO:0007669"/>
    <property type="project" value="InterPro"/>
</dbReference>
<dbReference type="Proteomes" id="UP000266178">
    <property type="component" value="Unassembled WGS sequence"/>
</dbReference>
<keyword evidence="5 7" id="KW-1133">Transmembrane helix</keyword>
<keyword evidence="10" id="KW-1185">Reference proteome</keyword>
<dbReference type="PANTHER" id="PTHR30193:SF41">
    <property type="entry name" value="DIACETYLCHITOBIOSE UPTAKE SYSTEM PERMEASE PROTEIN NGCF"/>
    <property type="match status" value="1"/>
</dbReference>
<dbReference type="SUPFAM" id="SSF161098">
    <property type="entry name" value="MetI-like"/>
    <property type="match status" value="1"/>
</dbReference>
<reference evidence="9" key="1">
    <citation type="submission" date="2018-08" db="EMBL/GenBank/DDBJ databases">
        <title>Meiothermus granaticius genome AF-68 sequencing project.</title>
        <authorList>
            <person name="Da Costa M.S."/>
            <person name="Albuquerque L."/>
            <person name="Raposo P."/>
            <person name="Froufe H.J.C."/>
            <person name="Barroso C.S."/>
            <person name="Egas C."/>
        </authorList>
    </citation>
    <scope>NUCLEOTIDE SEQUENCE [LARGE SCALE GENOMIC DNA]</scope>
    <source>
        <strain evidence="9">AF-68</strain>
    </source>
</reference>
<protein>
    <submittedName>
        <fullName evidence="9">Lactose transport system permease protein LacF</fullName>
    </submittedName>
</protein>
<feature type="transmembrane region" description="Helical" evidence="7">
    <location>
        <begin position="246"/>
        <end position="268"/>
    </location>
</feature>
<feature type="transmembrane region" description="Helical" evidence="7">
    <location>
        <begin position="132"/>
        <end position="154"/>
    </location>
</feature>
<dbReference type="Pfam" id="PF00528">
    <property type="entry name" value="BPD_transp_1"/>
    <property type="match status" value="1"/>
</dbReference>
<comment type="similarity">
    <text evidence="7">Belongs to the binding-protein-dependent transport system permease family.</text>
</comment>
<evidence type="ECO:0000256" key="4">
    <source>
        <dbReference type="ARBA" id="ARBA00022692"/>
    </source>
</evidence>
<evidence type="ECO:0000256" key="6">
    <source>
        <dbReference type="ARBA" id="ARBA00023136"/>
    </source>
</evidence>
<accession>A0A399F7A4</accession>
<dbReference type="CDD" id="cd06261">
    <property type="entry name" value="TM_PBP2"/>
    <property type="match status" value="1"/>
</dbReference>
<feature type="transmembrane region" description="Helical" evidence="7">
    <location>
        <begin position="198"/>
        <end position="215"/>
    </location>
</feature>
<evidence type="ECO:0000313" key="9">
    <source>
        <dbReference type="EMBL" id="RIH91536.1"/>
    </source>
</evidence>
<feature type="transmembrane region" description="Helical" evidence="7">
    <location>
        <begin position="89"/>
        <end position="112"/>
    </location>
</feature>
<keyword evidence="3" id="KW-1003">Cell membrane</keyword>
<evidence type="ECO:0000256" key="2">
    <source>
        <dbReference type="ARBA" id="ARBA00022448"/>
    </source>
</evidence>
<dbReference type="GO" id="GO:0005886">
    <property type="term" value="C:plasma membrane"/>
    <property type="evidence" value="ECO:0007669"/>
    <property type="project" value="UniProtKB-SubCell"/>
</dbReference>
<evidence type="ECO:0000256" key="7">
    <source>
        <dbReference type="RuleBase" id="RU363032"/>
    </source>
</evidence>
<dbReference type="InterPro" id="IPR051393">
    <property type="entry name" value="ABC_transporter_permease"/>
</dbReference>
<dbReference type="InterPro" id="IPR000515">
    <property type="entry name" value="MetI-like"/>
</dbReference>